<dbReference type="OrthoDB" id="10254221at2759"/>
<evidence type="ECO:0000313" key="4">
    <source>
        <dbReference type="Proteomes" id="UP000738325"/>
    </source>
</evidence>
<dbReference type="InterPro" id="IPR036291">
    <property type="entry name" value="NAD(P)-bd_dom_sf"/>
</dbReference>
<feature type="region of interest" description="Disordered" evidence="1">
    <location>
        <begin position="217"/>
        <end position="244"/>
    </location>
</feature>
<proteinExistence type="predicted"/>
<dbReference type="Pfam" id="PF13460">
    <property type="entry name" value="NAD_binding_10"/>
    <property type="match status" value="1"/>
</dbReference>
<dbReference type="SUPFAM" id="SSF51735">
    <property type="entry name" value="NAD(P)-binding Rossmann-fold domains"/>
    <property type="match status" value="1"/>
</dbReference>
<feature type="region of interest" description="Disordered" evidence="1">
    <location>
        <begin position="264"/>
        <end position="284"/>
    </location>
</feature>
<sequence>MAADSRKDRNAFYRPTHNSDEITLPPIPTDLSTLDNLSSYMSLTTPEVDLYKRPTSPPLPAIPSSVPSKMPVDPKKETKSAQRLRREQAVLKLQQQQNEALEKHWREKLERQRVKQERKQKKDESKQMHQKQPDYQQQFDSERRSQQRQHDSLPIHTNPTAYSESPAQGNGTSIDLWGAPQSPSDVYYHSSRYYHRDRPDAGQHHSEVLHQHNQHLNSLSSTNSGSSQKTEGSEKTRSLSLKSHSTKSMYDLRPWSGSPQSPTFEYHSGYDSDDTSMSQGWDSLMDTLHSPTRVSSPLNSPDLDLSFKNEMEMDLVETSLAELDLSHEDNKNGNGKYLLVLGANGRTGIEIVKQGLALNYRVTAFVRNDRVLLEDSTLRKNQNLLIVRGSPTCQEDLDSCVEGQDVVVNVIGARLMSNDTTISSHSQVVLNNAMKKHGVRRLLVVTSYGCLGLRNYLINTKTLFSRVFMNGILKDKVLQEEIIQRDSVHLDWTIVRPITLKDGEPSGQYWFSSQELPTASKVKVLTRRDLAQCLLSIINVPEQHHAIRSIAGKAKPKGKNICSKLQKEVNEPRQMEGPDKKQLQQLEQQHPQQQQQQQ</sequence>
<feature type="compositionally biased region" description="Basic and acidic residues" evidence="1">
    <location>
        <begin position="72"/>
        <end position="89"/>
    </location>
</feature>
<feature type="region of interest" description="Disordered" evidence="1">
    <location>
        <begin position="1"/>
        <end position="27"/>
    </location>
</feature>
<feature type="compositionally biased region" description="Basic and acidic residues" evidence="1">
    <location>
        <begin position="565"/>
        <end position="582"/>
    </location>
</feature>
<dbReference type="InterPro" id="IPR016040">
    <property type="entry name" value="NAD(P)-bd_dom"/>
</dbReference>
<keyword evidence="4" id="KW-1185">Reference proteome</keyword>
<feature type="compositionally biased region" description="Polar residues" evidence="1">
    <location>
        <begin position="155"/>
        <end position="173"/>
    </location>
</feature>
<accession>A0A9P6UXJ1</accession>
<feature type="compositionally biased region" description="Basic and acidic residues" evidence="1">
    <location>
        <begin position="100"/>
        <end position="127"/>
    </location>
</feature>
<dbReference type="PANTHER" id="PTHR15020:SF50">
    <property type="entry name" value="UPF0659 PROTEIN YMR090W"/>
    <property type="match status" value="1"/>
</dbReference>
<feature type="compositionally biased region" description="Low complexity" evidence="1">
    <location>
        <begin position="217"/>
        <end position="227"/>
    </location>
</feature>
<name>A0A9P6UXJ1_9FUNG</name>
<evidence type="ECO:0000313" key="3">
    <source>
        <dbReference type="EMBL" id="KAG0323802.1"/>
    </source>
</evidence>
<feature type="compositionally biased region" description="Basic and acidic residues" evidence="1">
    <location>
        <begin position="140"/>
        <end position="153"/>
    </location>
</feature>
<evidence type="ECO:0000259" key="2">
    <source>
        <dbReference type="Pfam" id="PF13460"/>
    </source>
</evidence>
<dbReference type="Gene3D" id="3.40.50.720">
    <property type="entry name" value="NAD(P)-binding Rossmann-like Domain"/>
    <property type="match status" value="1"/>
</dbReference>
<feature type="region of interest" description="Disordered" evidence="1">
    <location>
        <begin position="48"/>
        <end position="178"/>
    </location>
</feature>
<protein>
    <recommendedName>
        <fullName evidence="2">NAD(P)-binding domain-containing protein</fullName>
    </recommendedName>
</protein>
<feature type="region of interest" description="Disordered" evidence="1">
    <location>
        <begin position="558"/>
        <end position="598"/>
    </location>
</feature>
<dbReference type="PANTHER" id="PTHR15020">
    <property type="entry name" value="FLAVIN REDUCTASE-RELATED"/>
    <property type="match status" value="1"/>
</dbReference>
<reference evidence="3" key="1">
    <citation type="journal article" date="2020" name="Fungal Divers.">
        <title>Resolving the Mortierellaceae phylogeny through synthesis of multi-gene phylogenetics and phylogenomics.</title>
        <authorList>
            <person name="Vandepol N."/>
            <person name="Liber J."/>
            <person name="Desiro A."/>
            <person name="Na H."/>
            <person name="Kennedy M."/>
            <person name="Barry K."/>
            <person name="Grigoriev I.V."/>
            <person name="Miller A.N."/>
            <person name="O'Donnell K."/>
            <person name="Stajich J.E."/>
            <person name="Bonito G."/>
        </authorList>
    </citation>
    <scope>NUCLEOTIDE SEQUENCE</scope>
    <source>
        <strain evidence="3">REB-010B</strain>
    </source>
</reference>
<feature type="compositionally biased region" description="Basic and acidic residues" evidence="1">
    <location>
        <begin position="1"/>
        <end position="11"/>
    </location>
</feature>
<dbReference type="EMBL" id="JAAAIP010000174">
    <property type="protein sequence ID" value="KAG0323802.1"/>
    <property type="molecule type" value="Genomic_DNA"/>
</dbReference>
<evidence type="ECO:0000256" key="1">
    <source>
        <dbReference type="SAM" id="MobiDB-lite"/>
    </source>
</evidence>
<feature type="compositionally biased region" description="Low complexity" evidence="1">
    <location>
        <begin position="583"/>
        <end position="598"/>
    </location>
</feature>
<dbReference type="AlphaFoldDB" id="A0A9P6UXJ1"/>
<gene>
    <name evidence="3" type="ORF">BGZ99_002472</name>
</gene>
<organism evidence="3 4">
    <name type="scientific">Dissophora globulifera</name>
    <dbReference type="NCBI Taxonomy" id="979702"/>
    <lineage>
        <taxon>Eukaryota</taxon>
        <taxon>Fungi</taxon>
        <taxon>Fungi incertae sedis</taxon>
        <taxon>Mucoromycota</taxon>
        <taxon>Mortierellomycotina</taxon>
        <taxon>Mortierellomycetes</taxon>
        <taxon>Mortierellales</taxon>
        <taxon>Mortierellaceae</taxon>
        <taxon>Dissophora</taxon>
    </lineage>
</organism>
<feature type="domain" description="NAD(P)-binding" evidence="2">
    <location>
        <begin position="342"/>
        <end position="539"/>
    </location>
</feature>
<dbReference type="Proteomes" id="UP000738325">
    <property type="component" value="Unassembled WGS sequence"/>
</dbReference>
<comment type="caution">
    <text evidence="3">The sequence shown here is derived from an EMBL/GenBank/DDBJ whole genome shotgun (WGS) entry which is preliminary data.</text>
</comment>